<dbReference type="AlphaFoldDB" id="A0AAW2VSU3"/>
<reference evidence="1" key="1">
    <citation type="submission" date="2020-06" db="EMBL/GenBank/DDBJ databases">
        <authorList>
            <person name="Li T."/>
            <person name="Hu X."/>
            <person name="Zhang T."/>
            <person name="Song X."/>
            <person name="Zhang H."/>
            <person name="Dai N."/>
            <person name="Sheng W."/>
            <person name="Hou X."/>
            <person name="Wei L."/>
        </authorList>
    </citation>
    <scope>NUCLEOTIDE SEQUENCE</scope>
    <source>
        <strain evidence="1">G02</strain>
        <tissue evidence="1">Leaf</tissue>
    </source>
</reference>
<reference evidence="1" key="2">
    <citation type="journal article" date="2024" name="Plant">
        <title>Genomic evolution and insights into agronomic trait innovations of Sesamum species.</title>
        <authorList>
            <person name="Miao H."/>
            <person name="Wang L."/>
            <person name="Qu L."/>
            <person name="Liu H."/>
            <person name="Sun Y."/>
            <person name="Le M."/>
            <person name="Wang Q."/>
            <person name="Wei S."/>
            <person name="Zheng Y."/>
            <person name="Lin W."/>
            <person name="Duan Y."/>
            <person name="Cao H."/>
            <person name="Xiong S."/>
            <person name="Wang X."/>
            <person name="Wei L."/>
            <person name="Li C."/>
            <person name="Ma Q."/>
            <person name="Ju M."/>
            <person name="Zhao R."/>
            <person name="Li G."/>
            <person name="Mu C."/>
            <person name="Tian Q."/>
            <person name="Mei H."/>
            <person name="Zhang T."/>
            <person name="Gao T."/>
            <person name="Zhang H."/>
        </authorList>
    </citation>
    <scope>NUCLEOTIDE SEQUENCE</scope>
    <source>
        <strain evidence="1">G02</strain>
    </source>
</reference>
<sequence>KNSLVLHPLGMTSKTLPTVACHLDFMTPLQPAATSLGIPTVIAIPCGVSSTGCFNNEWLEDDLHCNAHFLPPRCLSDHSSCIVPILDLPASKLKIWADHPDFITTLEHGWNLTVDGTAYFSLCRKLKAHKGPLKAFNNLHFGHISIRAKEVDLALQDAQFQLESDHENAAIRDSLGELRKKAIFLAEVEKHFYYHRPKSTS</sequence>
<proteinExistence type="predicted"/>
<dbReference type="EMBL" id="JACGWJ010000003">
    <property type="protein sequence ID" value="KAL0431401.1"/>
    <property type="molecule type" value="Genomic_DNA"/>
</dbReference>
<name>A0AAW2VSU3_SESRA</name>
<gene>
    <name evidence="1" type="ORF">Sradi_0766100</name>
</gene>
<organism evidence="1">
    <name type="scientific">Sesamum radiatum</name>
    <name type="common">Black benniseed</name>
    <dbReference type="NCBI Taxonomy" id="300843"/>
    <lineage>
        <taxon>Eukaryota</taxon>
        <taxon>Viridiplantae</taxon>
        <taxon>Streptophyta</taxon>
        <taxon>Embryophyta</taxon>
        <taxon>Tracheophyta</taxon>
        <taxon>Spermatophyta</taxon>
        <taxon>Magnoliopsida</taxon>
        <taxon>eudicotyledons</taxon>
        <taxon>Gunneridae</taxon>
        <taxon>Pentapetalae</taxon>
        <taxon>asterids</taxon>
        <taxon>lamiids</taxon>
        <taxon>Lamiales</taxon>
        <taxon>Pedaliaceae</taxon>
        <taxon>Sesamum</taxon>
    </lineage>
</organism>
<feature type="non-terminal residue" evidence="1">
    <location>
        <position position="1"/>
    </location>
</feature>
<comment type="caution">
    <text evidence="1">The sequence shown here is derived from an EMBL/GenBank/DDBJ whole genome shotgun (WGS) entry which is preliminary data.</text>
</comment>
<protein>
    <submittedName>
        <fullName evidence="1">Uncharacterized protein</fullName>
    </submittedName>
</protein>
<accession>A0AAW2VSU3</accession>
<evidence type="ECO:0000313" key="1">
    <source>
        <dbReference type="EMBL" id="KAL0431401.1"/>
    </source>
</evidence>